<evidence type="ECO:0000256" key="1">
    <source>
        <dbReference type="SAM" id="MobiDB-lite"/>
    </source>
</evidence>
<organism evidence="2 3">
    <name type="scientific">Schizothecium vesticola</name>
    <dbReference type="NCBI Taxonomy" id="314040"/>
    <lineage>
        <taxon>Eukaryota</taxon>
        <taxon>Fungi</taxon>
        <taxon>Dikarya</taxon>
        <taxon>Ascomycota</taxon>
        <taxon>Pezizomycotina</taxon>
        <taxon>Sordariomycetes</taxon>
        <taxon>Sordariomycetidae</taxon>
        <taxon>Sordariales</taxon>
        <taxon>Schizotheciaceae</taxon>
        <taxon>Schizothecium</taxon>
    </lineage>
</organism>
<dbReference type="EMBL" id="JAUKUD010000003">
    <property type="protein sequence ID" value="KAK0750065.1"/>
    <property type="molecule type" value="Genomic_DNA"/>
</dbReference>
<feature type="compositionally biased region" description="Basic and acidic residues" evidence="1">
    <location>
        <begin position="1"/>
        <end position="29"/>
    </location>
</feature>
<proteinExistence type="predicted"/>
<dbReference type="Proteomes" id="UP001172155">
    <property type="component" value="Unassembled WGS sequence"/>
</dbReference>
<comment type="caution">
    <text evidence="2">The sequence shown here is derived from an EMBL/GenBank/DDBJ whole genome shotgun (WGS) entry which is preliminary data.</text>
</comment>
<feature type="region of interest" description="Disordered" evidence="1">
    <location>
        <begin position="1"/>
        <end position="52"/>
    </location>
</feature>
<keyword evidence="3" id="KW-1185">Reference proteome</keyword>
<dbReference type="Gene3D" id="3.40.50.300">
    <property type="entry name" value="P-loop containing nucleotide triphosphate hydrolases"/>
    <property type="match status" value="1"/>
</dbReference>
<dbReference type="InterPro" id="IPR027417">
    <property type="entry name" value="P-loop_NTPase"/>
</dbReference>
<accession>A0AA40F2L0</accession>
<dbReference type="AlphaFoldDB" id="A0AA40F2L0"/>
<reference evidence="2" key="1">
    <citation type="submission" date="2023-06" db="EMBL/GenBank/DDBJ databases">
        <title>Genome-scale phylogeny and comparative genomics of the fungal order Sordariales.</title>
        <authorList>
            <consortium name="Lawrence Berkeley National Laboratory"/>
            <person name="Hensen N."/>
            <person name="Bonometti L."/>
            <person name="Westerberg I."/>
            <person name="Brannstrom I.O."/>
            <person name="Guillou S."/>
            <person name="Cros-Aarteil S."/>
            <person name="Calhoun S."/>
            <person name="Haridas S."/>
            <person name="Kuo A."/>
            <person name="Mondo S."/>
            <person name="Pangilinan J."/>
            <person name="Riley R."/>
            <person name="LaButti K."/>
            <person name="Andreopoulos B."/>
            <person name="Lipzen A."/>
            <person name="Chen C."/>
            <person name="Yanf M."/>
            <person name="Daum C."/>
            <person name="Ng V."/>
            <person name="Clum A."/>
            <person name="Steindorff A."/>
            <person name="Ohm R."/>
            <person name="Martin F."/>
            <person name="Silar P."/>
            <person name="Natvig D."/>
            <person name="Lalanne C."/>
            <person name="Gautier V."/>
            <person name="Ament-velasquez S.L."/>
            <person name="Kruys A."/>
            <person name="Hutchinson M.I."/>
            <person name="Powell A.J."/>
            <person name="Barry K."/>
            <person name="Miller A.N."/>
            <person name="Grigoriev I.V."/>
            <person name="Debuchy R."/>
            <person name="Gladieux P."/>
            <person name="Thoren M.H."/>
            <person name="Johannesson H."/>
        </authorList>
    </citation>
    <scope>NUCLEOTIDE SEQUENCE</scope>
    <source>
        <strain evidence="2">SMH3187-1</strain>
    </source>
</reference>
<gene>
    <name evidence="2" type="ORF">B0T18DRAFT_121622</name>
</gene>
<name>A0AA40F2L0_9PEZI</name>
<evidence type="ECO:0000313" key="2">
    <source>
        <dbReference type="EMBL" id="KAK0750065.1"/>
    </source>
</evidence>
<sequence length="113" mass="12279">MGSEDRMPTGDDTRDATRPTHDSIKDIARPDALGSFRPTHDSIQGIARPDPTNSVALLNTLPRRLSLIQGPPNTSKSCTGEKMAQVLLANKAKAKLEPILCVCYTIHALSMRL</sequence>
<evidence type="ECO:0000313" key="3">
    <source>
        <dbReference type="Proteomes" id="UP001172155"/>
    </source>
</evidence>
<protein>
    <submittedName>
        <fullName evidence="2">Uncharacterized protein</fullName>
    </submittedName>
</protein>